<organism evidence="1 2">
    <name type="scientific">Microbispora siamensis</name>
    <dbReference type="NCBI Taxonomy" id="564413"/>
    <lineage>
        <taxon>Bacteria</taxon>
        <taxon>Bacillati</taxon>
        <taxon>Actinomycetota</taxon>
        <taxon>Actinomycetes</taxon>
        <taxon>Streptosporangiales</taxon>
        <taxon>Streptosporangiaceae</taxon>
        <taxon>Microbispora</taxon>
    </lineage>
</organism>
<dbReference type="EMBL" id="BOOF01000040">
    <property type="protein sequence ID" value="GIH65353.1"/>
    <property type="molecule type" value="Genomic_DNA"/>
</dbReference>
<protein>
    <submittedName>
        <fullName evidence="1">Uncharacterized protein</fullName>
    </submittedName>
</protein>
<evidence type="ECO:0000313" key="1">
    <source>
        <dbReference type="EMBL" id="GIH65353.1"/>
    </source>
</evidence>
<gene>
    <name evidence="1" type="ORF">Msi02_61700</name>
</gene>
<sequence>MPYVKVDAVHGPEVAEVLDQTVGPDGTEVRHDASPLSAGYLPAYEKSFRVAGFIAASRWFHL</sequence>
<reference evidence="1 2" key="1">
    <citation type="submission" date="2021-01" db="EMBL/GenBank/DDBJ databases">
        <title>Whole genome shotgun sequence of Microbispora siamensis NBRC 104113.</title>
        <authorList>
            <person name="Komaki H."/>
            <person name="Tamura T."/>
        </authorList>
    </citation>
    <scope>NUCLEOTIDE SEQUENCE [LARGE SCALE GENOMIC DNA]</scope>
    <source>
        <strain evidence="1 2">NBRC 104113</strain>
    </source>
</reference>
<proteinExistence type="predicted"/>
<accession>A0ABQ4GV95</accession>
<comment type="caution">
    <text evidence="1">The sequence shown here is derived from an EMBL/GenBank/DDBJ whole genome shotgun (WGS) entry which is preliminary data.</text>
</comment>
<evidence type="ECO:0000313" key="2">
    <source>
        <dbReference type="Proteomes" id="UP000660454"/>
    </source>
</evidence>
<dbReference type="Proteomes" id="UP000660454">
    <property type="component" value="Unassembled WGS sequence"/>
</dbReference>
<keyword evidence="2" id="KW-1185">Reference proteome</keyword>
<name>A0ABQ4GV95_9ACTN</name>